<dbReference type="EMBL" id="DVNB01000094">
    <property type="protein sequence ID" value="HIU57974.1"/>
    <property type="molecule type" value="Genomic_DNA"/>
</dbReference>
<protein>
    <submittedName>
        <fullName evidence="2">Uncharacterized protein</fullName>
    </submittedName>
</protein>
<sequence length="187" mass="20753">MKATKIFTAVITAMLTLSTVQAAEIPRESVPLNTTEEQIVIVENLIGDILDEVAAGQLGYTEAAGAANTRVRKAVIAGETNGHGYGILSPIAQNAILDIRDMYLRPEVYAKAEEYLKMLLADLITAVQNGMDYSVAVDEAYRRIYYDLNPSVDLEEQLAVDSCYRNMQTIDRAIFNRTRYLLLKAKD</sequence>
<name>A0A9D1MD54_9FIRM</name>
<reference evidence="2" key="1">
    <citation type="submission" date="2020-10" db="EMBL/GenBank/DDBJ databases">
        <authorList>
            <person name="Gilroy R."/>
        </authorList>
    </citation>
    <scope>NUCLEOTIDE SEQUENCE</scope>
    <source>
        <strain evidence="2">USAMLcec3-3695</strain>
    </source>
</reference>
<feature type="signal peptide" evidence="1">
    <location>
        <begin position="1"/>
        <end position="22"/>
    </location>
</feature>
<organism evidence="2 3">
    <name type="scientific">Candidatus Ornithomonoglobus merdipullorum</name>
    <dbReference type="NCBI Taxonomy" id="2840895"/>
    <lineage>
        <taxon>Bacteria</taxon>
        <taxon>Bacillati</taxon>
        <taxon>Bacillota</taxon>
        <taxon>Clostridia</taxon>
        <taxon>Candidatus Ornithomonoglobus</taxon>
    </lineage>
</organism>
<dbReference type="Proteomes" id="UP000824109">
    <property type="component" value="Unassembled WGS sequence"/>
</dbReference>
<comment type="caution">
    <text evidence="2">The sequence shown here is derived from an EMBL/GenBank/DDBJ whole genome shotgun (WGS) entry which is preliminary data.</text>
</comment>
<keyword evidence="1" id="KW-0732">Signal</keyword>
<feature type="chain" id="PRO_5038559026" evidence="1">
    <location>
        <begin position="23"/>
        <end position="187"/>
    </location>
</feature>
<proteinExistence type="predicted"/>
<evidence type="ECO:0000256" key="1">
    <source>
        <dbReference type="SAM" id="SignalP"/>
    </source>
</evidence>
<reference evidence="2" key="2">
    <citation type="journal article" date="2021" name="PeerJ">
        <title>Extensive microbial diversity within the chicken gut microbiome revealed by metagenomics and culture.</title>
        <authorList>
            <person name="Gilroy R."/>
            <person name="Ravi A."/>
            <person name="Getino M."/>
            <person name="Pursley I."/>
            <person name="Horton D.L."/>
            <person name="Alikhan N.F."/>
            <person name="Baker D."/>
            <person name="Gharbi K."/>
            <person name="Hall N."/>
            <person name="Watson M."/>
            <person name="Adriaenssens E.M."/>
            <person name="Foster-Nyarko E."/>
            <person name="Jarju S."/>
            <person name="Secka A."/>
            <person name="Antonio M."/>
            <person name="Oren A."/>
            <person name="Chaudhuri R.R."/>
            <person name="La Ragione R."/>
            <person name="Hildebrand F."/>
            <person name="Pallen M.J."/>
        </authorList>
    </citation>
    <scope>NUCLEOTIDE SEQUENCE</scope>
    <source>
        <strain evidence="2">USAMLcec3-3695</strain>
    </source>
</reference>
<accession>A0A9D1MD54</accession>
<evidence type="ECO:0000313" key="2">
    <source>
        <dbReference type="EMBL" id="HIU57974.1"/>
    </source>
</evidence>
<evidence type="ECO:0000313" key="3">
    <source>
        <dbReference type="Proteomes" id="UP000824109"/>
    </source>
</evidence>
<gene>
    <name evidence="2" type="ORF">IAA61_09240</name>
</gene>
<dbReference type="AlphaFoldDB" id="A0A9D1MD54"/>